<protein>
    <submittedName>
        <fullName evidence="2">Uncharacterized protein</fullName>
    </submittedName>
</protein>
<keyword evidence="3" id="KW-1185">Reference proteome</keyword>
<feature type="region of interest" description="Disordered" evidence="1">
    <location>
        <begin position="102"/>
        <end position="157"/>
    </location>
</feature>
<organism evidence="2 3">
    <name type="scientific">Kiloniella litopenaei</name>
    <dbReference type="NCBI Taxonomy" id="1549748"/>
    <lineage>
        <taxon>Bacteria</taxon>
        <taxon>Pseudomonadati</taxon>
        <taxon>Pseudomonadota</taxon>
        <taxon>Alphaproteobacteria</taxon>
        <taxon>Rhodospirillales</taxon>
        <taxon>Kiloniellaceae</taxon>
        <taxon>Kiloniella</taxon>
    </lineage>
</organism>
<dbReference type="RefSeq" id="WP_046509859.1">
    <property type="nucleotide sequence ID" value="NZ_LANI01000032.1"/>
</dbReference>
<name>A0A0M2R1A8_9PROT</name>
<sequence>MINGWVCVHRRMVEWEWYTDANTFRVFMHLLLKANHEPKKWRGVTVKRGQLITGRKALSQELLISERSIRTALKNLKMTNDVTIEPSSSYSLITINNYEKYQDKKEPSDQQSDQQATSKRPASDQQATTNNNDNKITKEEGKGGISENEIELPKGVDSPTFSQLVSMAKGIKYLKRTDAEGAVKAWLKRAGLECGTALIQQCSMMRYDVDWMDGMVKKLESGDLKTPRQIAEAKLVTKLEREGGHENLMKYIQRRRKLPEEDKPKFDDIAFKENGIEIEHGIWG</sequence>
<evidence type="ECO:0000256" key="1">
    <source>
        <dbReference type="SAM" id="MobiDB-lite"/>
    </source>
</evidence>
<dbReference type="AlphaFoldDB" id="A0A0M2R1A8"/>
<evidence type="ECO:0000313" key="2">
    <source>
        <dbReference type="EMBL" id="KKJ75431.1"/>
    </source>
</evidence>
<dbReference type="STRING" id="1549748.WH95_18495"/>
<reference evidence="2 3" key="1">
    <citation type="submission" date="2015-03" db="EMBL/GenBank/DDBJ databases">
        <title>Genome sequence of Kiloniella sp. P1-1, isolated from the gut microflora of Pacific white shrimp, Penaeus vannamei.</title>
        <authorList>
            <person name="Shao Z."/>
            <person name="Wang L."/>
            <person name="Li X."/>
        </authorList>
    </citation>
    <scope>NUCLEOTIDE SEQUENCE [LARGE SCALE GENOMIC DNA]</scope>
    <source>
        <strain evidence="2 3">P1-1</strain>
    </source>
</reference>
<proteinExistence type="predicted"/>
<feature type="compositionally biased region" description="Polar residues" evidence="1">
    <location>
        <begin position="109"/>
        <end position="134"/>
    </location>
</feature>
<dbReference type="Proteomes" id="UP000034491">
    <property type="component" value="Unassembled WGS sequence"/>
</dbReference>
<dbReference type="OrthoDB" id="7365718at2"/>
<dbReference type="EMBL" id="LANI01000032">
    <property type="protein sequence ID" value="KKJ75431.1"/>
    <property type="molecule type" value="Genomic_DNA"/>
</dbReference>
<gene>
    <name evidence="2" type="ORF">WH95_18495</name>
</gene>
<comment type="caution">
    <text evidence="2">The sequence shown here is derived from an EMBL/GenBank/DDBJ whole genome shotgun (WGS) entry which is preliminary data.</text>
</comment>
<accession>A0A0M2R1A8</accession>
<evidence type="ECO:0000313" key="3">
    <source>
        <dbReference type="Proteomes" id="UP000034491"/>
    </source>
</evidence>